<organism evidence="2 3">
    <name type="scientific">Nitrosotalea devaniterrae</name>
    <dbReference type="NCBI Taxonomy" id="1078905"/>
    <lineage>
        <taxon>Archaea</taxon>
        <taxon>Nitrososphaerota</taxon>
        <taxon>Nitrososphaeria</taxon>
        <taxon>Nitrosotaleales</taxon>
        <taxon>Nitrosotaleaceae</taxon>
        <taxon>Nitrosotalea</taxon>
    </lineage>
</organism>
<keyword evidence="1" id="KW-0812">Transmembrane</keyword>
<accession>A0A128A4B1</accession>
<reference evidence="3" key="1">
    <citation type="submission" date="2015-10" db="EMBL/GenBank/DDBJ databases">
        <authorList>
            <person name="Lehtovirta-Morley L.E."/>
            <person name="Vieille C."/>
        </authorList>
    </citation>
    <scope>NUCLEOTIDE SEQUENCE [LARGE SCALE GENOMIC DNA]</scope>
</reference>
<dbReference type="KEGG" id="ndv:NDEV_1424"/>
<sequence>MKVLALLGFVAVVLFVSSMVATQVSAQQYPTQGGNRQFQGTRVPVNGTYTNSAFGVTVTIPDGWSGFEMKRTTGSTSVMVAPGGFHMQQGGPRSPIMMMVSMYPRNATTPAPQFTPRNMGQNETCTNDSNATKTINGLSLTDIIIDCTGQMTMKSEYDVAKTDSSYVILGYRSNPTSSFDSQVAAFESMLGTLQITNASGTPAVPEFPTSFIGLAVAIMVGTVVILGRSKIMPNRT</sequence>
<evidence type="ECO:0000256" key="1">
    <source>
        <dbReference type="SAM" id="Phobius"/>
    </source>
</evidence>
<dbReference type="AlphaFoldDB" id="A0A128A4B1"/>
<feature type="transmembrane region" description="Helical" evidence="1">
    <location>
        <begin position="207"/>
        <end position="227"/>
    </location>
</feature>
<keyword evidence="3" id="KW-1185">Reference proteome</keyword>
<name>A0A128A4B1_9ARCH</name>
<dbReference type="EMBL" id="LN890280">
    <property type="protein sequence ID" value="CUR52189.1"/>
    <property type="molecule type" value="Genomic_DNA"/>
</dbReference>
<gene>
    <name evidence="2" type="ORF">NDEV_1424</name>
</gene>
<dbReference type="Proteomes" id="UP000196239">
    <property type="component" value="Chromosome 1"/>
</dbReference>
<evidence type="ECO:0000313" key="3">
    <source>
        <dbReference type="Proteomes" id="UP000196239"/>
    </source>
</evidence>
<keyword evidence="1" id="KW-0472">Membrane</keyword>
<protein>
    <recommendedName>
        <fullName evidence="4">PEFG-CTERM sorting domain-containing protein</fullName>
    </recommendedName>
</protein>
<evidence type="ECO:0000313" key="2">
    <source>
        <dbReference type="EMBL" id="CUR52189.1"/>
    </source>
</evidence>
<evidence type="ECO:0008006" key="4">
    <source>
        <dbReference type="Google" id="ProtNLM"/>
    </source>
</evidence>
<proteinExistence type="predicted"/>
<keyword evidence="1" id="KW-1133">Transmembrane helix</keyword>